<gene>
    <name evidence="7" type="ORF">EDC14_1002280</name>
</gene>
<evidence type="ECO:0000313" key="7">
    <source>
        <dbReference type="EMBL" id="TCL76521.1"/>
    </source>
</evidence>
<accession>A0A4R1SAM3</accession>
<dbReference type="GO" id="GO:0006865">
    <property type="term" value="P:amino acid transport"/>
    <property type="evidence" value="ECO:0007669"/>
    <property type="project" value="UniProtKB-KW"/>
</dbReference>
<keyword evidence="4" id="KW-0029">Amino-acid transport</keyword>
<feature type="domain" description="Leucine-binding protein" evidence="6">
    <location>
        <begin position="30"/>
        <end position="365"/>
    </location>
</feature>
<feature type="signal peptide" evidence="5">
    <location>
        <begin position="1"/>
        <end position="24"/>
    </location>
</feature>
<dbReference type="InterPro" id="IPR000709">
    <property type="entry name" value="Leu_Ile_Val-bd"/>
</dbReference>
<comment type="similarity">
    <text evidence="1">Belongs to the leucine-binding protein family.</text>
</comment>
<name>A0A4R1SAM3_HYDET</name>
<evidence type="ECO:0000313" key="8">
    <source>
        <dbReference type="Proteomes" id="UP000295008"/>
    </source>
</evidence>
<dbReference type="EMBL" id="SLUN01000002">
    <property type="protein sequence ID" value="TCL76521.1"/>
    <property type="molecule type" value="Genomic_DNA"/>
</dbReference>
<dbReference type="PRINTS" id="PR00337">
    <property type="entry name" value="LEUILEVALBP"/>
</dbReference>
<dbReference type="AlphaFoldDB" id="A0A4R1SAM3"/>
<keyword evidence="2" id="KW-0813">Transport</keyword>
<evidence type="ECO:0000256" key="2">
    <source>
        <dbReference type="ARBA" id="ARBA00022448"/>
    </source>
</evidence>
<keyword evidence="8" id="KW-1185">Reference proteome</keyword>
<dbReference type="Proteomes" id="UP000295008">
    <property type="component" value="Unassembled WGS sequence"/>
</dbReference>
<reference evidence="7 8" key="1">
    <citation type="submission" date="2019-03" db="EMBL/GenBank/DDBJ databases">
        <title>Genomic Encyclopedia of Type Strains, Phase IV (KMG-IV): sequencing the most valuable type-strain genomes for metagenomic binning, comparative biology and taxonomic classification.</title>
        <authorList>
            <person name="Goeker M."/>
        </authorList>
    </citation>
    <scope>NUCLEOTIDE SEQUENCE [LARGE SCALE GENOMIC DNA]</scope>
    <source>
        <strain evidence="7 8">LX-B</strain>
    </source>
</reference>
<evidence type="ECO:0000256" key="5">
    <source>
        <dbReference type="SAM" id="SignalP"/>
    </source>
</evidence>
<dbReference type="InterPro" id="IPR051010">
    <property type="entry name" value="BCAA_transport"/>
</dbReference>
<dbReference type="Gene3D" id="3.40.50.2300">
    <property type="match status" value="2"/>
</dbReference>
<evidence type="ECO:0000256" key="4">
    <source>
        <dbReference type="ARBA" id="ARBA00022970"/>
    </source>
</evidence>
<organism evidence="7 8">
    <name type="scientific">Hydrogenispora ethanolica</name>
    <dbReference type="NCBI Taxonomy" id="1082276"/>
    <lineage>
        <taxon>Bacteria</taxon>
        <taxon>Bacillati</taxon>
        <taxon>Bacillota</taxon>
        <taxon>Hydrogenispora</taxon>
    </lineage>
</organism>
<dbReference type="PANTHER" id="PTHR30483:SF6">
    <property type="entry name" value="PERIPLASMIC BINDING PROTEIN OF ABC TRANSPORTER FOR NATURAL AMINO ACIDS"/>
    <property type="match status" value="1"/>
</dbReference>
<dbReference type="RefSeq" id="WP_243662786.1">
    <property type="nucleotide sequence ID" value="NZ_SLUN01000002.1"/>
</dbReference>
<sequence>MRKSKVLALTAVCLLIVSMMFTVAQGAGKTIKLGTIQPISGQVSAYGTQTRDAILMAVEEINAKGGVLGRKIEMAVEDDEASPDKAKNAIMKLVARDKVIAVIGALTSKCSLAITKYAQEKKIVMISPTSTNDTVTDAGDYIFRACYNDSFQGEVVAQFSYETLKAKRAAILYDITNDYSKGLTTNFSSKFKALGGQIVASESYSTNDKDFNAQLTKIKATKPDVLFIPDYYSTISLIAKQVRSQGLTIPMVGADGWDEITNNAGDEVLDCYYSNHYSPDANDPEVKAFVKKYEAKYKITPNALAALGYDATYILAQAIQRAKSIDPAKIKVAMMKTNRKYVTGHIKFNSKRNPVKSAVMLKVVKGKDGKLATQYAGTVNP</sequence>
<dbReference type="Pfam" id="PF13458">
    <property type="entry name" value="Peripla_BP_6"/>
    <property type="match status" value="1"/>
</dbReference>
<protein>
    <submittedName>
        <fullName evidence="7">Branched-chain amino acid transport system substrate-binding protein</fullName>
    </submittedName>
</protein>
<dbReference type="CDD" id="cd06347">
    <property type="entry name" value="PBP1_ABC_LivK_ligand_binding-like"/>
    <property type="match status" value="1"/>
</dbReference>
<evidence type="ECO:0000259" key="6">
    <source>
        <dbReference type="Pfam" id="PF13458"/>
    </source>
</evidence>
<dbReference type="InterPro" id="IPR028082">
    <property type="entry name" value="Peripla_BP_I"/>
</dbReference>
<evidence type="ECO:0000256" key="1">
    <source>
        <dbReference type="ARBA" id="ARBA00010062"/>
    </source>
</evidence>
<keyword evidence="3 5" id="KW-0732">Signal</keyword>
<dbReference type="SUPFAM" id="SSF53822">
    <property type="entry name" value="Periplasmic binding protein-like I"/>
    <property type="match status" value="1"/>
</dbReference>
<dbReference type="PANTHER" id="PTHR30483">
    <property type="entry name" value="LEUCINE-SPECIFIC-BINDING PROTEIN"/>
    <property type="match status" value="1"/>
</dbReference>
<evidence type="ECO:0000256" key="3">
    <source>
        <dbReference type="ARBA" id="ARBA00022729"/>
    </source>
</evidence>
<dbReference type="InterPro" id="IPR028081">
    <property type="entry name" value="Leu-bd"/>
</dbReference>
<proteinExistence type="inferred from homology"/>
<feature type="chain" id="PRO_5038886045" evidence="5">
    <location>
        <begin position="25"/>
        <end position="381"/>
    </location>
</feature>
<comment type="caution">
    <text evidence="7">The sequence shown here is derived from an EMBL/GenBank/DDBJ whole genome shotgun (WGS) entry which is preliminary data.</text>
</comment>